<dbReference type="PROSITE" id="PS50893">
    <property type="entry name" value="ABC_TRANSPORTER_2"/>
    <property type="match status" value="2"/>
</dbReference>
<feature type="compositionally biased region" description="Acidic residues" evidence="9">
    <location>
        <begin position="1250"/>
        <end position="1265"/>
    </location>
</feature>
<dbReference type="GO" id="GO:0005743">
    <property type="term" value="C:mitochondrial inner membrane"/>
    <property type="evidence" value="ECO:0007669"/>
    <property type="project" value="TreeGrafter"/>
</dbReference>
<evidence type="ECO:0000259" key="12">
    <source>
        <dbReference type="PROSITE" id="PS50929"/>
    </source>
</evidence>
<accession>A0A127ZHQ2</accession>
<keyword evidence="8 10" id="KW-0472">Membrane</keyword>
<sequence>MTFHSSSSSSTSPHANAGGGGRERERGDGEHNSSRPTSPRSSGRASSQTGTHDGASKVTRREDATASFPAVIARDFVAGDSSTTSEAQRSQQQTSGPCMNSSDIDSVVDHSAHPAPTNVSSPAPHVAFSSSAARPRPSDDSAANASDAHISSPNRSSPLTNDTSGHRSELLSSSASPQTSNTPSTAIPGNQASGTRTPLKPTTSNDSPSTVDVSDEEEEELGAEEPSSLSASFLSQLDKDPRTPTARYSFDDHQDYFHRLEWEALVEKGRSSPPASHHTPPQQLDMVSSGSSQPDAAATAATAASSSSSLRRSISSSASTVLGEQSPSQPSISPLDAADAKKPVTTTRKRSNSADGPVAYGSFGGRGSYNVRPRHAHPGPPPPTKNMMLNMRSPQPWDHQQLHRPGSSHGRQRSNSRSDDPVGWAQRANLSVFADAGIPGTSFPHPGVLAPAGNQAPGEARTSAEGRLQAGEFENTVQPWDSPRAPRRSLTVTPGQEGGRRLKQHKQVAAVPVPGARPRSNTSHSVDAADLPSTALQRLRAQDSERVASDDQSLPRASIDGEGDDNRSVNTNDDDDDDDDDGESKNKDSKPKRSLKERAKSAITSIRLSSNYFALYKAADRTDITLLVIGIIAAIGSGVPLPLIGILFGQLIDGFNSAGCNTGGGRPSNMAAFLSSVDDKVEKIAIIAAVNFFLIWTYTTCWSNLGERLVRKMRQRYLRSVLRQDMTFFDTLQPGEVGTRLSADLLTIQNGTSEKMGILISSLSYFVTSYIVAFIKLPKLAGQLVSLLPAFAIVSVLGSRFVAKAQKNTSTHLSHASSLAAEALNHLPVVQAFGSQPRLSNIYQSHLELARKQGTLKALAAACVLGSLFFVGYSANALAFFSGSNLIAASGNPSTVGSVYTVIFLLLDASFIVGQIAPYLQTFSAASGAGQALRETIDRSSLIDGTDTQQGLTPQPGDVNEIAVELSDVEFSYPARPDEKALQGLSISVPAGHRVALVGLSGSGKSTVASLLQRFYDPTSGQVTLNGTDLRDYNVRWLRSKIGVVGQEPVLFNCSIMQSIAHGLVGSPAHAHLHSTVLAFSQVGQEKTGTDLNQVLTTPEQLEQLEEIKTLCIRAAKLAGAHSFIEKLPQGYDTQVGEAGGKLSGGQKQRISIARAIVKQPKLLILDEATAALDSHSEHAVAKALDSISEGVTTIAIAHRLATIRNYDQIIVMGAGKVLEQGTHKALLAQRGFYYKLAAAQDTGASPAADDGDASSSDEEHEEVDDQRQVAEESVQQQEQQRRGRRRMDDVAEGDETEDGAAALTSGEQSASPSRDSNQSTLNRNSVEDATNGKSRTDLADGSDDHEQTEKQATEAQIEQAARRYPPRVILKRVLWMLRREWPYILLGLFTSAIMGGSYSGEAVLFGHVIEALNPQCRGPDRVRASGRQFGLYFFILALIQFFAYSINGLVWGLVAERLLFRLRRVSFDTMMDQRLTWYEAQDKNPASMIASLSNDANNLGGVTGTVIGTIFCIFVNLIAGISVSLAIAWRIAIVILALVPIILAAGYLRLKVLADFQKRHETAYVKSNSLAIEAVQCIKTVASLGREEDVMRKFERSLEKPYRESMRHFLFGNVFLALALSISYFIYAFAYWWGSQNIAEGRYSQTAFFIVLPALLFSAQASGQLLAFAPDFSKAHVSAANFFRLMDQRPAAVERRKMIERERAEAKAARRNGGGGGGGGVFGRKCNEAVAGAEAKDDVERGDAVSADAVEKKGPSTIEFDHVSFTYPTRDDPALKDVSLRIPAGCFAAFVGQSGSGKTTAMSLIENFYTPSLGTVTVDGLRTDRTPDQVLRRDIAIVPQEPVIFYGTVRFNVLLGLRPDLAPPTSPSSTTRRRRRRRHLTPLEQQEADEEDSLLTPYTPDTTWQTSIPDTLIIEACKAAGIHDTIIRFKKGYDTLISSSQLSGGQKQRLSIARALIRKPRLLLLDESTSALDSQSEQAFQQTLSDIRAKGECTILAIAHRMRTIKDADVIFLFEGGELEAQGGYAQLIKGSDKFKAMVSYQSLN</sequence>
<feature type="compositionally biased region" description="Polar residues" evidence="9">
    <location>
        <begin position="322"/>
        <end position="332"/>
    </location>
</feature>
<feature type="region of interest" description="Disordered" evidence="9">
    <location>
        <begin position="1244"/>
        <end position="1359"/>
    </location>
</feature>
<feature type="compositionally biased region" description="Polar residues" evidence="9">
    <location>
        <begin position="279"/>
        <end position="294"/>
    </location>
</feature>
<protein>
    <submittedName>
        <fullName evidence="13">Related to multidrug resistance protein 4</fullName>
    </submittedName>
</protein>
<dbReference type="Pfam" id="PF00005">
    <property type="entry name" value="ABC_tran"/>
    <property type="match status" value="2"/>
</dbReference>
<dbReference type="Gene3D" id="1.20.1560.10">
    <property type="entry name" value="ABC transporter type 1, transmembrane domain"/>
    <property type="match status" value="1"/>
</dbReference>
<dbReference type="GO" id="GO:0015421">
    <property type="term" value="F:ABC-type oligopeptide transporter activity"/>
    <property type="evidence" value="ECO:0007669"/>
    <property type="project" value="TreeGrafter"/>
</dbReference>
<dbReference type="SMART" id="SM00382">
    <property type="entry name" value="AAA"/>
    <property type="match status" value="2"/>
</dbReference>
<evidence type="ECO:0000256" key="3">
    <source>
        <dbReference type="ARBA" id="ARBA00022448"/>
    </source>
</evidence>
<feature type="compositionally biased region" description="Low complexity" evidence="9">
    <location>
        <begin position="34"/>
        <end position="47"/>
    </location>
</feature>
<dbReference type="InterPro" id="IPR039421">
    <property type="entry name" value="Type_1_exporter"/>
</dbReference>
<feature type="transmembrane region" description="Helical" evidence="10">
    <location>
        <begin position="684"/>
        <end position="705"/>
    </location>
</feature>
<feature type="domain" description="ABC transporter" evidence="11">
    <location>
        <begin position="1759"/>
        <end position="2042"/>
    </location>
</feature>
<dbReference type="PROSITE" id="PS50929">
    <property type="entry name" value="ABC_TM1F"/>
    <property type="match status" value="2"/>
</dbReference>
<dbReference type="GO" id="GO:0005524">
    <property type="term" value="F:ATP binding"/>
    <property type="evidence" value="ECO:0007669"/>
    <property type="project" value="UniProtKB-KW"/>
</dbReference>
<feature type="compositionally biased region" description="Polar residues" evidence="9">
    <location>
        <begin position="170"/>
        <end position="206"/>
    </location>
</feature>
<evidence type="ECO:0000256" key="1">
    <source>
        <dbReference type="ARBA" id="ARBA00004141"/>
    </source>
</evidence>
<feature type="region of interest" description="Disordered" evidence="9">
    <location>
        <begin position="436"/>
        <end position="596"/>
    </location>
</feature>
<proteinExistence type="inferred from homology"/>
<evidence type="ECO:0000256" key="8">
    <source>
        <dbReference type="ARBA" id="ARBA00023136"/>
    </source>
</evidence>
<feature type="transmembrane region" description="Helical" evidence="10">
    <location>
        <begin position="624"/>
        <end position="648"/>
    </location>
</feature>
<keyword evidence="7 10" id="KW-1133">Transmembrane helix</keyword>
<feature type="region of interest" description="Disordered" evidence="9">
    <location>
        <begin position="1863"/>
        <end position="1903"/>
    </location>
</feature>
<feature type="domain" description="ABC transmembrane type-1" evidence="12">
    <location>
        <begin position="628"/>
        <end position="925"/>
    </location>
</feature>
<dbReference type="InterPro" id="IPR003439">
    <property type="entry name" value="ABC_transporter-like_ATP-bd"/>
</dbReference>
<feature type="transmembrane region" description="Helical" evidence="10">
    <location>
        <begin position="1647"/>
        <end position="1669"/>
    </location>
</feature>
<reference evidence="13" key="1">
    <citation type="submission" date="2014-06" db="EMBL/GenBank/DDBJ databases">
        <authorList>
            <person name="Ju J."/>
            <person name="Zhang J."/>
        </authorList>
    </citation>
    <scope>NUCLEOTIDE SEQUENCE</scope>
    <source>
        <strain evidence="13">SscI8</strain>
    </source>
</reference>
<feature type="transmembrane region" description="Helical" evidence="10">
    <location>
        <begin position="756"/>
        <end position="775"/>
    </location>
</feature>
<dbReference type="PROSITE" id="PS00211">
    <property type="entry name" value="ABC_TRANSPORTER_1"/>
    <property type="match status" value="2"/>
</dbReference>
<feature type="region of interest" description="Disordered" evidence="9">
    <location>
        <begin position="1"/>
        <end position="252"/>
    </location>
</feature>
<feature type="region of interest" description="Disordered" evidence="9">
    <location>
        <begin position="267"/>
        <end position="423"/>
    </location>
</feature>
<feature type="compositionally biased region" description="Low complexity" evidence="9">
    <location>
        <begin position="296"/>
        <end position="320"/>
    </location>
</feature>
<dbReference type="GO" id="GO:0090374">
    <property type="term" value="P:oligopeptide export from mitochondrion"/>
    <property type="evidence" value="ECO:0007669"/>
    <property type="project" value="TreeGrafter"/>
</dbReference>
<dbReference type="Pfam" id="PF00664">
    <property type="entry name" value="ABC_membrane"/>
    <property type="match status" value="2"/>
</dbReference>
<dbReference type="GO" id="GO:0016887">
    <property type="term" value="F:ATP hydrolysis activity"/>
    <property type="evidence" value="ECO:0007669"/>
    <property type="project" value="InterPro"/>
</dbReference>
<feature type="transmembrane region" description="Helical" evidence="10">
    <location>
        <begin position="1528"/>
        <end position="1551"/>
    </location>
</feature>
<feature type="compositionally biased region" description="Acidic residues" evidence="9">
    <location>
        <begin position="213"/>
        <end position="223"/>
    </location>
</feature>
<name>A0A127ZHQ2_9BASI</name>
<evidence type="ECO:0000256" key="7">
    <source>
        <dbReference type="ARBA" id="ARBA00022989"/>
    </source>
</evidence>
<dbReference type="InterPro" id="IPR027417">
    <property type="entry name" value="P-loop_NTPase"/>
</dbReference>
<dbReference type="PANTHER" id="PTHR43394:SF27">
    <property type="entry name" value="ATP-DEPENDENT TRANSLOCASE ABCB1-LIKE"/>
    <property type="match status" value="1"/>
</dbReference>
<keyword evidence="5" id="KW-0547">Nucleotide-binding</keyword>
<feature type="compositionally biased region" description="Acidic residues" evidence="9">
    <location>
        <begin position="572"/>
        <end position="582"/>
    </location>
</feature>
<dbReference type="FunFam" id="1.20.1560.10:FF:000057">
    <property type="entry name" value="ABC multidrug transporter SitT"/>
    <property type="match status" value="1"/>
</dbReference>
<feature type="compositionally biased region" description="Basic and acidic residues" evidence="9">
    <location>
        <begin position="583"/>
        <end position="596"/>
    </location>
</feature>
<dbReference type="CDD" id="cd18578">
    <property type="entry name" value="ABC_6TM_Pgp_ABCB1_D2_like"/>
    <property type="match status" value="1"/>
</dbReference>
<feature type="compositionally biased region" description="Polar residues" evidence="9">
    <location>
        <begin position="1306"/>
        <end position="1334"/>
    </location>
</feature>
<dbReference type="InterPro" id="IPR003593">
    <property type="entry name" value="AAA+_ATPase"/>
</dbReference>
<feature type="transmembrane region" description="Helical" evidence="10">
    <location>
        <begin position="858"/>
        <end position="879"/>
    </location>
</feature>
<feature type="transmembrane region" description="Helical" evidence="10">
    <location>
        <begin position="1382"/>
        <end position="1410"/>
    </location>
</feature>
<dbReference type="CDD" id="cd18577">
    <property type="entry name" value="ABC_6TM_Pgp_ABCB1_D1_like"/>
    <property type="match status" value="1"/>
</dbReference>
<feature type="transmembrane region" description="Helical" evidence="10">
    <location>
        <begin position="1500"/>
        <end position="1522"/>
    </location>
</feature>
<evidence type="ECO:0000259" key="11">
    <source>
        <dbReference type="PROSITE" id="PS50893"/>
    </source>
</evidence>
<feature type="transmembrane region" description="Helical" evidence="10">
    <location>
        <begin position="899"/>
        <end position="920"/>
    </location>
</feature>
<feature type="compositionally biased region" description="Low complexity" evidence="9">
    <location>
        <begin position="1"/>
        <end position="12"/>
    </location>
</feature>
<feature type="compositionally biased region" description="Basic and acidic residues" evidence="9">
    <location>
        <begin position="1335"/>
        <end position="1353"/>
    </location>
</feature>
<dbReference type="Gene3D" id="3.40.50.300">
    <property type="entry name" value="P-loop containing nucleotide triphosphate hydrolases"/>
    <property type="match status" value="2"/>
</dbReference>
<organism evidence="13">
    <name type="scientific">Sporisorium scitamineum</name>
    <dbReference type="NCBI Taxonomy" id="49012"/>
    <lineage>
        <taxon>Eukaryota</taxon>
        <taxon>Fungi</taxon>
        <taxon>Dikarya</taxon>
        <taxon>Basidiomycota</taxon>
        <taxon>Ustilaginomycotina</taxon>
        <taxon>Ustilaginomycetes</taxon>
        <taxon>Ustilaginales</taxon>
        <taxon>Ustilaginaceae</taxon>
        <taxon>Sporisorium</taxon>
    </lineage>
</organism>
<feature type="transmembrane region" description="Helical" evidence="10">
    <location>
        <begin position="781"/>
        <end position="803"/>
    </location>
</feature>
<feature type="compositionally biased region" description="Basic and acidic residues" evidence="9">
    <location>
        <begin position="540"/>
        <end position="549"/>
    </location>
</feature>
<evidence type="ECO:0000256" key="9">
    <source>
        <dbReference type="SAM" id="MobiDB-lite"/>
    </source>
</evidence>
<dbReference type="SUPFAM" id="SSF52540">
    <property type="entry name" value="P-loop containing nucleoside triphosphate hydrolases"/>
    <property type="match status" value="2"/>
</dbReference>
<evidence type="ECO:0000256" key="5">
    <source>
        <dbReference type="ARBA" id="ARBA00022741"/>
    </source>
</evidence>
<dbReference type="PANTHER" id="PTHR43394">
    <property type="entry name" value="ATP-DEPENDENT PERMEASE MDL1, MITOCHONDRIAL"/>
    <property type="match status" value="1"/>
</dbReference>
<dbReference type="SUPFAM" id="SSF90123">
    <property type="entry name" value="ABC transporter transmembrane region"/>
    <property type="match status" value="2"/>
</dbReference>
<evidence type="ECO:0000256" key="6">
    <source>
        <dbReference type="ARBA" id="ARBA00022840"/>
    </source>
</evidence>
<feature type="domain" description="ABC transmembrane type-1" evidence="12">
    <location>
        <begin position="1386"/>
        <end position="1675"/>
    </location>
</feature>
<dbReference type="EMBL" id="LK056691">
    <property type="protein sequence ID" value="CDU25640.1"/>
    <property type="molecule type" value="Genomic_DNA"/>
</dbReference>
<evidence type="ECO:0000313" key="13">
    <source>
        <dbReference type="EMBL" id="CDU25640.1"/>
    </source>
</evidence>
<evidence type="ECO:0000256" key="10">
    <source>
        <dbReference type="SAM" id="Phobius"/>
    </source>
</evidence>
<dbReference type="InterPro" id="IPR017871">
    <property type="entry name" value="ABC_transporter-like_CS"/>
</dbReference>
<gene>
    <name evidence="13" type="ORF">SPSC_05811</name>
</gene>
<dbReference type="InterPro" id="IPR036640">
    <property type="entry name" value="ABC1_TM_sf"/>
</dbReference>
<dbReference type="InterPro" id="IPR011527">
    <property type="entry name" value="ABC1_TM_dom"/>
</dbReference>
<comment type="similarity">
    <text evidence="2">Belongs to the ABC transporter superfamily. ABCB family. Multidrug resistance exporter (TC 3.A.1.201) subfamily.</text>
</comment>
<keyword evidence="3" id="KW-0813">Transport</keyword>
<keyword evidence="6" id="KW-0067">ATP-binding</keyword>
<feature type="compositionally biased region" description="Polar residues" evidence="9">
    <location>
        <begin position="153"/>
        <end position="163"/>
    </location>
</feature>
<evidence type="ECO:0000256" key="4">
    <source>
        <dbReference type="ARBA" id="ARBA00022692"/>
    </source>
</evidence>
<feature type="compositionally biased region" description="Polar residues" evidence="9">
    <location>
        <begin position="80"/>
        <end position="104"/>
    </location>
</feature>
<feature type="compositionally biased region" description="Basic residues" evidence="9">
    <location>
        <begin position="1872"/>
        <end position="1881"/>
    </location>
</feature>
<comment type="subcellular location">
    <subcellularLocation>
        <location evidence="1">Membrane</location>
        <topology evidence="1">Multi-pass membrane protein</topology>
    </subcellularLocation>
</comment>
<dbReference type="CDD" id="cd03249">
    <property type="entry name" value="ABC_MTABC3_MDL1_MDL2"/>
    <property type="match status" value="1"/>
</dbReference>
<keyword evidence="4 10" id="KW-0812">Transmembrane</keyword>
<feature type="transmembrane region" description="Helical" evidence="10">
    <location>
        <begin position="1611"/>
        <end position="1635"/>
    </location>
</feature>
<feature type="compositionally biased region" description="Basic and acidic residues" evidence="9">
    <location>
        <begin position="21"/>
        <end position="33"/>
    </location>
</feature>
<dbReference type="OrthoDB" id="6500128at2759"/>
<feature type="domain" description="ABC transporter" evidence="11">
    <location>
        <begin position="964"/>
        <end position="1240"/>
    </location>
</feature>
<feature type="transmembrane region" description="Helical" evidence="10">
    <location>
        <begin position="1430"/>
        <end position="1455"/>
    </location>
</feature>
<feature type="compositionally biased region" description="Low complexity" evidence="9">
    <location>
        <begin position="129"/>
        <end position="152"/>
    </location>
</feature>
<evidence type="ECO:0000256" key="2">
    <source>
        <dbReference type="ARBA" id="ARBA00007577"/>
    </source>
</evidence>